<accession>A0A318XQQ9</accession>
<protein>
    <submittedName>
        <fullName evidence="2">Poly(Hydroxyalkanoate) granule associated protein phasin</fullName>
    </submittedName>
</protein>
<dbReference type="InterPro" id="IPR008769">
    <property type="entry name" value="PhaF_PhaI"/>
</dbReference>
<sequence>MINNISDDLKKIVLAGIGAVAATTEKSKQVLDELVRKGEITVEQGKVLNEELKRNIKSSIINQPDKQDKEVQDTNQSNEDPSAASIPHTKVLSIARQLEKLSKEDLAAVKAKLAELERTNADGETGKQY</sequence>
<evidence type="ECO:0000256" key="1">
    <source>
        <dbReference type="SAM" id="MobiDB-lite"/>
    </source>
</evidence>
<dbReference type="EMBL" id="QKMR01000007">
    <property type="protein sequence ID" value="PYG88232.1"/>
    <property type="molecule type" value="Genomic_DNA"/>
</dbReference>
<comment type="caution">
    <text evidence="2">The sequence shown here is derived from an EMBL/GenBank/DDBJ whole genome shotgun (WGS) entry which is preliminary data.</text>
</comment>
<dbReference type="PANTHER" id="PTHR38664">
    <property type="entry name" value="SLR0058 PROTEIN"/>
    <property type="match status" value="1"/>
</dbReference>
<name>A0A318XQQ9_9FIRM</name>
<keyword evidence="3" id="KW-1185">Reference proteome</keyword>
<dbReference type="OrthoDB" id="2134917at2"/>
<dbReference type="PANTHER" id="PTHR38664:SF1">
    <property type="entry name" value="SLR0058 PROTEIN"/>
    <property type="match status" value="1"/>
</dbReference>
<evidence type="ECO:0000313" key="2">
    <source>
        <dbReference type="EMBL" id="PYG88232.1"/>
    </source>
</evidence>
<organism evidence="2 3">
    <name type="scientific">Ruminiclostridium sufflavum DSM 19573</name>
    <dbReference type="NCBI Taxonomy" id="1121337"/>
    <lineage>
        <taxon>Bacteria</taxon>
        <taxon>Bacillati</taxon>
        <taxon>Bacillota</taxon>
        <taxon>Clostridia</taxon>
        <taxon>Eubacteriales</taxon>
        <taxon>Oscillospiraceae</taxon>
        <taxon>Ruminiclostridium</taxon>
    </lineage>
</organism>
<dbReference type="Pfam" id="PF05597">
    <property type="entry name" value="Phasin"/>
    <property type="match status" value="1"/>
</dbReference>
<reference evidence="2 3" key="1">
    <citation type="submission" date="2018-06" db="EMBL/GenBank/DDBJ databases">
        <title>Genomic Encyclopedia of Type Strains, Phase I: the one thousand microbial genomes (KMG-I) project.</title>
        <authorList>
            <person name="Kyrpides N."/>
        </authorList>
    </citation>
    <scope>NUCLEOTIDE SEQUENCE [LARGE SCALE GENOMIC DNA]</scope>
    <source>
        <strain evidence="2 3">DSM 19573</strain>
    </source>
</reference>
<dbReference type="AlphaFoldDB" id="A0A318XQQ9"/>
<dbReference type="Proteomes" id="UP000248132">
    <property type="component" value="Unassembled WGS sequence"/>
</dbReference>
<evidence type="ECO:0000313" key="3">
    <source>
        <dbReference type="Proteomes" id="UP000248132"/>
    </source>
</evidence>
<feature type="region of interest" description="Disordered" evidence="1">
    <location>
        <begin position="58"/>
        <end position="88"/>
    </location>
</feature>
<proteinExistence type="predicted"/>
<gene>
    <name evidence="2" type="ORF">LY28_01572</name>
</gene>